<evidence type="ECO:0000313" key="5">
    <source>
        <dbReference type="EMBL" id="EHN11807.1"/>
    </source>
</evidence>
<dbReference type="PANTHER" id="PTHR32347">
    <property type="entry name" value="EFFLUX SYSTEM COMPONENT YKNX-RELATED"/>
    <property type="match status" value="1"/>
</dbReference>
<dbReference type="InterPro" id="IPR058627">
    <property type="entry name" value="MdtA-like_C"/>
</dbReference>
<feature type="domain" description="Multidrug resistance protein MdtA-like C-terminal permuted SH3" evidence="4">
    <location>
        <begin position="63"/>
        <end position="110"/>
    </location>
</feature>
<evidence type="ECO:0000256" key="2">
    <source>
        <dbReference type="ARBA" id="ARBA00023054"/>
    </source>
</evidence>
<evidence type="ECO:0000313" key="6">
    <source>
        <dbReference type="Proteomes" id="UP000005143"/>
    </source>
</evidence>
<dbReference type="GO" id="GO:0030313">
    <property type="term" value="C:cell envelope"/>
    <property type="evidence" value="ECO:0007669"/>
    <property type="project" value="UniProtKB-SubCell"/>
</dbReference>
<dbReference type="EMBL" id="AGUD01000066">
    <property type="protein sequence ID" value="EHN11807.1"/>
    <property type="molecule type" value="Genomic_DNA"/>
</dbReference>
<feature type="region of interest" description="Disordered" evidence="3">
    <location>
        <begin position="140"/>
        <end position="161"/>
    </location>
</feature>
<dbReference type="Pfam" id="PF25967">
    <property type="entry name" value="RND-MFP_C"/>
    <property type="match status" value="1"/>
</dbReference>
<organism evidence="5 6">
    <name type="scientific">Patulibacter medicamentivorans</name>
    <dbReference type="NCBI Taxonomy" id="1097667"/>
    <lineage>
        <taxon>Bacteria</taxon>
        <taxon>Bacillati</taxon>
        <taxon>Actinomycetota</taxon>
        <taxon>Thermoleophilia</taxon>
        <taxon>Solirubrobacterales</taxon>
        <taxon>Patulibacteraceae</taxon>
        <taxon>Patulibacter</taxon>
    </lineage>
</organism>
<sequence length="161" mass="15053">MTALDGVQLAAKVTRIGILSSPSSGVVSYPVTLSVSQTATGVRTGMSASAEVVVEQASGALSVPSQALRGRTVTVEEDGKRTTRVVSTGVVGDSATQVTSGLEAGDRVVLPALSAGAGGGGLAAIAGRLGGGAGGARLGGGLGGGGGLAGGPPGGFGGARP</sequence>
<dbReference type="Gene3D" id="2.40.30.170">
    <property type="match status" value="1"/>
</dbReference>
<dbReference type="AlphaFoldDB" id="H0E3E0"/>
<dbReference type="InterPro" id="IPR050465">
    <property type="entry name" value="UPF0194_transport"/>
</dbReference>
<protein>
    <recommendedName>
        <fullName evidence="4">Multidrug resistance protein MdtA-like C-terminal permuted SH3 domain-containing protein</fullName>
    </recommendedName>
</protein>
<proteinExistence type="predicted"/>
<keyword evidence="2" id="KW-0175">Coiled coil</keyword>
<dbReference type="PANTHER" id="PTHR32347:SF23">
    <property type="entry name" value="BLL5650 PROTEIN"/>
    <property type="match status" value="1"/>
</dbReference>
<evidence type="ECO:0000256" key="3">
    <source>
        <dbReference type="SAM" id="MobiDB-lite"/>
    </source>
</evidence>
<evidence type="ECO:0000259" key="4">
    <source>
        <dbReference type="Pfam" id="PF25967"/>
    </source>
</evidence>
<dbReference type="Proteomes" id="UP000005143">
    <property type="component" value="Unassembled WGS sequence"/>
</dbReference>
<reference evidence="5 6" key="1">
    <citation type="journal article" date="2013" name="Biodegradation">
        <title>Quantitative proteomic analysis of ibuprofen-degrading Patulibacter sp. strain I11.</title>
        <authorList>
            <person name="Almeida B."/>
            <person name="Kjeldal H."/>
            <person name="Lolas I."/>
            <person name="Knudsen A.D."/>
            <person name="Carvalho G."/>
            <person name="Nielsen K.L."/>
            <person name="Barreto Crespo M.T."/>
            <person name="Stensballe A."/>
            <person name="Nielsen J.L."/>
        </authorList>
    </citation>
    <scope>NUCLEOTIDE SEQUENCE [LARGE SCALE GENOMIC DNA]</scope>
    <source>
        <strain evidence="5 6">I11</strain>
    </source>
</reference>
<gene>
    <name evidence="5" type="ORF">PAI11_13080</name>
</gene>
<comment type="subcellular location">
    <subcellularLocation>
        <location evidence="1">Cell envelope</location>
    </subcellularLocation>
</comment>
<evidence type="ECO:0000256" key="1">
    <source>
        <dbReference type="ARBA" id="ARBA00004196"/>
    </source>
</evidence>
<comment type="caution">
    <text evidence="5">The sequence shown here is derived from an EMBL/GenBank/DDBJ whole genome shotgun (WGS) entry which is preliminary data.</text>
</comment>
<keyword evidence="6" id="KW-1185">Reference proteome</keyword>
<name>H0E3E0_9ACTN</name>
<accession>H0E3E0</accession>
<dbReference type="Gene3D" id="2.40.420.20">
    <property type="match status" value="1"/>
</dbReference>